<accession>U2GGG7</accession>
<reference evidence="2 3" key="1">
    <citation type="journal article" date="2013" name="BMC Genomics">
        <title>Comparative genomics of Campylobacter concisus isolates reveals genetic diversity and provides insights into disease association.</title>
        <authorList>
            <person name="Deshpande N.P."/>
            <person name="Kaakoush N.O."/>
            <person name="Wilkins M.R."/>
            <person name="Mitchell H.M."/>
        </authorList>
    </citation>
    <scope>NUCLEOTIDE SEQUENCE [LARGE SCALE GENOMIC DNA]</scope>
    <source>
        <strain evidence="2 3">ATCC 51562</strain>
    </source>
</reference>
<keyword evidence="1" id="KW-0812">Transmembrane</keyword>
<proteinExistence type="predicted"/>
<keyword evidence="1" id="KW-1133">Transmembrane helix</keyword>
<evidence type="ECO:0000313" key="2">
    <source>
        <dbReference type="EMBL" id="ERJ25043.1"/>
    </source>
</evidence>
<feature type="transmembrane region" description="Helical" evidence="1">
    <location>
        <begin position="6"/>
        <end position="23"/>
    </location>
</feature>
<dbReference type="AlphaFoldDB" id="U2GGG7"/>
<evidence type="ECO:0000313" key="3">
    <source>
        <dbReference type="Proteomes" id="UP000016627"/>
    </source>
</evidence>
<evidence type="ECO:0000256" key="1">
    <source>
        <dbReference type="SAM" id="Phobius"/>
    </source>
</evidence>
<keyword evidence="1" id="KW-0472">Membrane</keyword>
<comment type="caution">
    <text evidence="2">The sequence shown here is derived from an EMBL/GenBank/DDBJ whole genome shotgun (WGS) entry which is preliminary data.</text>
</comment>
<protein>
    <submittedName>
        <fullName evidence="2">Uncharacterized protein</fullName>
    </submittedName>
</protein>
<gene>
    <name evidence="2" type="ORF">ATCC51562_1556</name>
</gene>
<dbReference type="EMBL" id="ANNI01000010">
    <property type="protein sequence ID" value="ERJ25043.1"/>
    <property type="molecule type" value="Genomic_DNA"/>
</dbReference>
<dbReference type="Proteomes" id="UP000016627">
    <property type="component" value="Unassembled WGS sequence"/>
</dbReference>
<dbReference type="PATRIC" id="fig|1242969.3.peg.1803"/>
<sequence>MLNLSIFALIFLIILILTTFTISNKSALGIKFLIKFKFYID</sequence>
<organism evidence="2 3">
    <name type="scientific">Campylobacter concisus ATCC 51562</name>
    <dbReference type="NCBI Taxonomy" id="1242969"/>
    <lineage>
        <taxon>Bacteria</taxon>
        <taxon>Pseudomonadati</taxon>
        <taxon>Campylobacterota</taxon>
        <taxon>Epsilonproteobacteria</taxon>
        <taxon>Campylobacterales</taxon>
        <taxon>Campylobacteraceae</taxon>
        <taxon>Campylobacter</taxon>
    </lineage>
</organism>
<name>U2GGG7_9BACT</name>